<sequence>MTFKEIYARVLPFWGESIDVSDGMILEAKPPKKGTLAIMPQAASNFYSPNFSSRWNEAEEAVAKDDVFGKIMVWSIYQVFHRQARQLFEEGKFVLNPASTDRVVLEEQYYKNLQEDAGEEELAQYERIID</sequence>
<name>A0ABW3SLH2_9BACT</name>
<keyword evidence="2" id="KW-1185">Reference proteome</keyword>
<accession>A0ABW3SLH2</accession>
<dbReference type="RefSeq" id="WP_377523837.1">
    <property type="nucleotide sequence ID" value="NZ_JBHTLD010000034.1"/>
</dbReference>
<dbReference type="Proteomes" id="UP001597094">
    <property type="component" value="Unassembled WGS sequence"/>
</dbReference>
<comment type="caution">
    <text evidence="1">The sequence shown here is derived from an EMBL/GenBank/DDBJ whole genome shotgun (WGS) entry which is preliminary data.</text>
</comment>
<organism evidence="1 2">
    <name type="scientific">Pontibacter rugosus</name>
    <dbReference type="NCBI Taxonomy" id="1745966"/>
    <lineage>
        <taxon>Bacteria</taxon>
        <taxon>Pseudomonadati</taxon>
        <taxon>Bacteroidota</taxon>
        <taxon>Cytophagia</taxon>
        <taxon>Cytophagales</taxon>
        <taxon>Hymenobacteraceae</taxon>
        <taxon>Pontibacter</taxon>
    </lineage>
</organism>
<evidence type="ECO:0000313" key="2">
    <source>
        <dbReference type="Proteomes" id="UP001597094"/>
    </source>
</evidence>
<reference evidence="2" key="1">
    <citation type="journal article" date="2019" name="Int. J. Syst. Evol. Microbiol.">
        <title>The Global Catalogue of Microorganisms (GCM) 10K type strain sequencing project: providing services to taxonomists for standard genome sequencing and annotation.</title>
        <authorList>
            <consortium name="The Broad Institute Genomics Platform"/>
            <consortium name="The Broad Institute Genome Sequencing Center for Infectious Disease"/>
            <person name="Wu L."/>
            <person name="Ma J."/>
        </authorList>
    </citation>
    <scope>NUCLEOTIDE SEQUENCE [LARGE SCALE GENOMIC DNA]</scope>
    <source>
        <strain evidence="2">JCM 31319</strain>
    </source>
</reference>
<dbReference type="EMBL" id="JBHTLD010000034">
    <property type="protein sequence ID" value="MFD1185719.1"/>
    <property type="molecule type" value="Genomic_DNA"/>
</dbReference>
<evidence type="ECO:0000313" key="1">
    <source>
        <dbReference type="EMBL" id="MFD1185719.1"/>
    </source>
</evidence>
<proteinExistence type="predicted"/>
<protein>
    <submittedName>
        <fullName evidence="1">Uncharacterized protein</fullName>
    </submittedName>
</protein>
<gene>
    <name evidence="1" type="ORF">ACFQ2O_05815</name>
</gene>